<protein>
    <submittedName>
        <fullName evidence="1 3">Uncharacterized protein</fullName>
    </submittedName>
</protein>
<dbReference type="EMBL" id="UZAF01020534">
    <property type="protein sequence ID" value="VDO70701.1"/>
    <property type="molecule type" value="Genomic_DNA"/>
</dbReference>
<evidence type="ECO:0000313" key="1">
    <source>
        <dbReference type="EMBL" id="VDO70701.1"/>
    </source>
</evidence>
<dbReference type="Proteomes" id="UP000268014">
    <property type="component" value="Unassembled WGS sequence"/>
</dbReference>
<evidence type="ECO:0000313" key="2">
    <source>
        <dbReference type="Proteomes" id="UP000268014"/>
    </source>
</evidence>
<reference evidence="3" key="1">
    <citation type="submission" date="2017-02" db="UniProtKB">
        <authorList>
            <consortium name="WormBaseParasite"/>
        </authorList>
    </citation>
    <scope>IDENTIFICATION</scope>
</reference>
<reference evidence="1 2" key="2">
    <citation type="submission" date="2018-11" db="EMBL/GenBank/DDBJ databases">
        <authorList>
            <consortium name="Pathogen Informatics"/>
        </authorList>
    </citation>
    <scope>NUCLEOTIDE SEQUENCE [LARGE SCALE GENOMIC DNA]</scope>
    <source>
        <strain evidence="1 2">MHpl1</strain>
    </source>
</reference>
<keyword evidence="2" id="KW-1185">Reference proteome</keyword>
<dbReference type="AlphaFoldDB" id="A0A0N4X212"/>
<evidence type="ECO:0000313" key="3">
    <source>
        <dbReference type="WBParaSite" id="HPLM_0001838401-mRNA-1"/>
    </source>
</evidence>
<accession>A0A0N4X212</accession>
<dbReference type="WBParaSite" id="HPLM_0001838401-mRNA-1">
    <property type="protein sequence ID" value="HPLM_0001838401-mRNA-1"/>
    <property type="gene ID" value="HPLM_0001838401"/>
</dbReference>
<gene>
    <name evidence="1" type="ORF">HPLM_LOCUS18376</name>
</gene>
<name>A0A0N4X212_HAEPC</name>
<proteinExistence type="predicted"/>
<sequence>MQTSFEMDSNSCLLISLRLTLYEKHSRNGVNPRRILN</sequence>
<organism evidence="3">
    <name type="scientific">Haemonchus placei</name>
    <name type="common">Barber's pole worm</name>
    <dbReference type="NCBI Taxonomy" id="6290"/>
    <lineage>
        <taxon>Eukaryota</taxon>
        <taxon>Metazoa</taxon>
        <taxon>Ecdysozoa</taxon>
        <taxon>Nematoda</taxon>
        <taxon>Chromadorea</taxon>
        <taxon>Rhabditida</taxon>
        <taxon>Rhabditina</taxon>
        <taxon>Rhabditomorpha</taxon>
        <taxon>Strongyloidea</taxon>
        <taxon>Trichostrongylidae</taxon>
        <taxon>Haemonchus</taxon>
    </lineage>
</organism>